<keyword evidence="2" id="KW-1185">Reference proteome</keyword>
<accession>A0ABN5C915</accession>
<name>A0ABN5C915_9GAMM</name>
<evidence type="ECO:0000313" key="2">
    <source>
        <dbReference type="Proteomes" id="UP000217258"/>
    </source>
</evidence>
<dbReference type="Proteomes" id="UP000217258">
    <property type="component" value="Chromosome II"/>
</dbReference>
<protein>
    <submittedName>
        <fullName evidence="1">Uncharacterized protein</fullName>
    </submittedName>
</protein>
<proteinExistence type="predicted"/>
<organism evidence="1 2">
    <name type="scientific">Pseudoalteromonas issachenkonii</name>
    <dbReference type="NCBI Taxonomy" id="152297"/>
    <lineage>
        <taxon>Bacteria</taxon>
        <taxon>Pseudomonadati</taxon>
        <taxon>Pseudomonadota</taxon>
        <taxon>Gammaproteobacteria</taxon>
        <taxon>Alteromonadales</taxon>
        <taxon>Pseudoalteromonadaceae</taxon>
        <taxon>Pseudoalteromonas</taxon>
    </lineage>
</organism>
<sequence length="44" mass="5248">MHGYKLRVFKTTPYPFKIDYPSFKAQQVKSFPCNYMLIEQSISD</sequence>
<gene>
    <name evidence="1" type="ORF">PISS_b0687</name>
</gene>
<dbReference type="EMBL" id="CP011031">
    <property type="protein sequence ID" value="ATC92789.1"/>
    <property type="molecule type" value="Genomic_DNA"/>
</dbReference>
<evidence type="ECO:0000313" key="1">
    <source>
        <dbReference type="EMBL" id="ATC92789.1"/>
    </source>
</evidence>
<reference evidence="1 2" key="1">
    <citation type="submission" date="2015-06" db="EMBL/GenBank/DDBJ databases">
        <authorList>
            <person name="Xie B.-B."/>
            <person name="Rong J.-C."/>
            <person name="Qin Q.-L."/>
            <person name="Zhang Y.-Z."/>
        </authorList>
    </citation>
    <scope>NUCLEOTIDE SEQUENCE [LARGE SCALE GENOMIC DNA]</scope>
    <source>
        <strain evidence="1 2">KMM 3549</strain>
    </source>
</reference>